<gene>
    <name evidence="2" type="ORF">ACFR99_18880</name>
</gene>
<name>A0ABD6BLY0_9EURY</name>
<proteinExistence type="predicted"/>
<dbReference type="EMBL" id="JBHUDI010000011">
    <property type="protein sequence ID" value="MFD1565599.1"/>
    <property type="molecule type" value="Genomic_DNA"/>
</dbReference>
<dbReference type="Proteomes" id="UP001597076">
    <property type="component" value="Unassembled WGS sequence"/>
</dbReference>
<feature type="region of interest" description="Disordered" evidence="1">
    <location>
        <begin position="1"/>
        <end position="22"/>
    </location>
</feature>
<comment type="caution">
    <text evidence="2">The sequence shown here is derived from an EMBL/GenBank/DDBJ whole genome shotgun (WGS) entry which is preliminary data.</text>
</comment>
<accession>A0ABD6BLY0</accession>
<organism evidence="2 3">
    <name type="scientific">Haloarchaeobius amylolyticus</name>
    <dbReference type="NCBI Taxonomy" id="1198296"/>
    <lineage>
        <taxon>Archaea</taxon>
        <taxon>Methanobacteriati</taxon>
        <taxon>Methanobacteriota</taxon>
        <taxon>Stenosarchaea group</taxon>
        <taxon>Halobacteria</taxon>
        <taxon>Halobacteriales</taxon>
        <taxon>Halorubellaceae</taxon>
        <taxon>Haloarchaeobius</taxon>
    </lineage>
</organism>
<evidence type="ECO:0000313" key="2">
    <source>
        <dbReference type="EMBL" id="MFD1565599.1"/>
    </source>
</evidence>
<protein>
    <submittedName>
        <fullName evidence="2">Uncharacterized protein</fullName>
    </submittedName>
</protein>
<sequence length="115" mass="12949">MMNYNELQNADPAHREEQPDSQTVAVKDALRLRIISEPWCRHVGIYSHIQGGFSIQVVVEKRRIDDSGLEEVAKNIIDHGESIESGYVIGEAFVNILIENIDDDSEQVTLGDLDE</sequence>
<evidence type="ECO:0000313" key="3">
    <source>
        <dbReference type="Proteomes" id="UP001597076"/>
    </source>
</evidence>
<dbReference type="AlphaFoldDB" id="A0ABD6BLY0"/>
<keyword evidence="3" id="KW-1185">Reference proteome</keyword>
<reference evidence="2 3" key="1">
    <citation type="journal article" date="2019" name="Int. J. Syst. Evol. Microbiol.">
        <title>The Global Catalogue of Microorganisms (GCM) 10K type strain sequencing project: providing services to taxonomists for standard genome sequencing and annotation.</title>
        <authorList>
            <consortium name="The Broad Institute Genomics Platform"/>
            <consortium name="The Broad Institute Genome Sequencing Center for Infectious Disease"/>
            <person name="Wu L."/>
            <person name="Ma J."/>
        </authorList>
    </citation>
    <scope>NUCLEOTIDE SEQUENCE [LARGE SCALE GENOMIC DNA]</scope>
    <source>
        <strain evidence="2 3">CGMCC 1.12230</strain>
    </source>
</reference>
<evidence type="ECO:0000256" key="1">
    <source>
        <dbReference type="SAM" id="MobiDB-lite"/>
    </source>
</evidence>